<evidence type="ECO:0000313" key="2">
    <source>
        <dbReference type="EMBL" id="ODV71144.1"/>
    </source>
</evidence>
<organism evidence="2 3">
    <name type="scientific">Cyberlindnera jadinii (strain ATCC 18201 / CBS 1600 / BCRC 20928 / JCM 3617 / NBRC 0987 / NRRL Y-1542)</name>
    <name type="common">Torula yeast</name>
    <name type="synonym">Candida utilis</name>
    <dbReference type="NCBI Taxonomy" id="983966"/>
    <lineage>
        <taxon>Eukaryota</taxon>
        <taxon>Fungi</taxon>
        <taxon>Dikarya</taxon>
        <taxon>Ascomycota</taxon>
        <taxon>Saccharomycotina</taxon>
        <taxon>Saccharomycetes</taxon>
        <taxon>Phaffomycetales</taxon>
        <taxon>Phaffomycetaceae</taxon>
        <taxon>Cyberlindnera</taxon>
    </lineage>
</organism>
<proteinExistence type="predicted"/>
<dbReference type="GeneID" id="30992156"/>
<keyword evidence="1" id="KW-0812">Transmembrane</keyword>
<accession>A0A1E4RV50</accession>
<dbReference type="RefSeq" id="XP_020068183.1">
    <property type="nucleotide sequence ID" value="XM_020217760.1"/>
</dbReference>
<protein>
    <submittedName>
        <fullName evidence="2">Uncharacterized protein</fullName>
    </submittedName>
</protein>
<name>A0A1E4RV50_CYBJN</name>
<feature type="transmembrane region" description="Helical" evidence="1">
    <location>
        <begin position="20"/>
        <end position="43"/>
    </location>
</feature>
<dbReference type="Proteomes" id="UP000094389">
    <property type="component" value="Unassembled WGS sequence"/>
</dbReference>
<gene>
    <name evidence="2" type="ORF">CYBJADRAFT_52174</name>
</gene>
<sequence length="89" mass="10515">MRYRFLVSPLHSRSCLKIVLFWSAMALSRMTNFICFIIIDYLFTIFCVNKSVKPETTIGQSCHVCLHCMGSIIRVDCGYYERDRDLHHY</sequence>
<dbReference type="EMBL" id="KV453944">
    <property type="protein sequence ID" value="ODV71144.1"/>
    <property type="molecule type" value="Genomic_DNA"/>
</dbReference>
<evidence type="ECO:0000313" key="3">
    <source>
        <dbReference type="Proteomes" id="UP000094389"/>
    </source>
</evidence>
<evidence type="ECO:0000256" key="1">
    <source>
        <dbReference type="SAM" id="Phobius"/>
    </source>
</evidence>
<keyword evidence="1" id="KW-0472">Membrane</keyword>
<reference evidence="2 3" key="1">
    <citation type="journal article" date="2016" name="Proc. Natl. Acad. Sci. U.S.A.">
        <title>Comparative genomics of biotechnologically important yeasts.</title>
        <authorList>
            <person name="Riley R."/>
            <person name="Haridas S."/>
            <person name="Wolfe K.H."/>
            <person name="Lopes M.R."/>
            <person name="Hittinger C.T."/>
            <person name="Goeker M."/>
            <person name="Salamov A.A."/>
            <person name="Wisecaver J.H."/>
            <person name="Long T.M."/>
            <person name="Calvey C.H."/>
            <person name="Aerts A.L."/>
            <person name="Barry K.W."/>
            <person name="Choi C."/>
            <person name="Clum A."/>
            <person name="Coughlan A.Y."/>
            <person name="Deshpande S."/>
            <person name="Douglass A.P."/>
            <person name="Hanson S.J."/>
            <person name="Klenk H.-P."/>
            <person name="LaButti K.M."/>
            <person name="Lapidus A."/>
            <person name="Lindquist E.A."/>
            <person name="Lipzen A.M."/>
            <person name="Meier-Kolthoff J.P."/>
            <person name="Ohm R.A."/>
            <person name="Otillar R.P."/>
            <person name="Pangilinan J.L."/>
            <person name="Peng Y."/>
            <person name="Rokas A."/>
            <person name="Rosa C.A."/>
            <person name="Scheuner C."/>
            <person name="Sibirny A.A."/>
            <person name="Slot J.C."/>
            <person name="Stielow J.B."/>
            <person name="Sun H."/>
            <person name="Kurtzman C.P."/>
            <person name="Blackwell M."/>
            <person name="Grigoriev I.V."/>
            <person name="Jeffries T.W."/>
        </authorList>
    </citation>
    <scope>NUCLEOTIDE SEQUENCE [LARGE SCALE GENOMIC DNA]</scope>
    <source>
        <strain evidence="3">ATCC 18201 / CBS 1600 / BCRC 20928 / JCM 3617 / NBRC 0987 / NRRL Y-1542</strain>
    </source>
</reference>
<keyword evidence="3" id="KW-1185">Reference proteome</keyword>
<dbReference type="AlphaFoldDB" id="A0A1E4RV50"/>
<keyword evidence="1" id="KW-1133">Transmembrane helix</keyword>